<keyword evidence="1" id="KW-0175">Coiled coil</keyword>
<organism evidence="2 3">
    <name type="scientific">Faecalibacterium prausnitzii</name>
    <dbReference type="NCBI Taxonomy" id="853"/>
    <lineage>
        <taxon>Bacteria</taxon>
        <taxon>Bacillati</taxon>
        <taxon>Bacillota</taxon>
        <taxon>Clostridia</taxon>
        <taxon>Eubacteriales</taxon>
        <taxon>Oscillospiraceae</taxon>
        <taxon>Faecalibacterium</taxon>
    </lineage>
</organism>
<proteinExistence type="predicted"/>
<sequence length="128" mass="14712">MSEIYPFLPAAVEVFRVGSKTDMILRKDIKRQEQTDDEGKKYTVYACDERQQRVDGVLTAEEVQTDFDKWWDYAPPTPVPVPEEKKLEDRVKELENQNATMADQLTSTQMALCDVYEQVLSVTSTATE</sequence>
<name>A0A6L5TDI4_9FIRM</name>
<dbReference type="RefSeq" id="WP_154252039.1">
    <property type="nucleotide sequence ID" value="NZ_WKPZ01000004.1"/>
</dbReference>
<feature type="coiled-coil region" evidence="1">
    <location>
        <begin position="84"/>
        <end position="111"/>
    </location>
</feature>
<evidence type="ECO:0000256" key="1">
    <source>
        <dbReference type="SAM" id="Coils"/>
    </source>
</evidence>
<gene>
    <name evidence="2" type="ORF">GKD85_02620</name>
</gene>
<evidence type="ECO:0000313" key="2">
    <source>
        <dbReference type="EMBL" id="MSC79725.1"/>
    </source>
</evidence>
<protein>
    <submittedName>
        <fullName evidence="2">Uncharacterized protein</fullName>
    </submittedName>
</protein>
<dbReference type="AlphaFoldDB" id="A0A6L5TDI4"/>
<reference evidence="2 3" key="1">
    <citation type="journal article" date="2019" name="Nat. Med.">
        <title>A library of human gut bacterial isolates paired with longitudinal multiomics data enables mechanistic microbiome research.</title>
        <authorList>
            <person name="Poyet M."/>
            <person name="Groussin M."/>
            <person name="Gibbons S.M."/>
            <person name="Avila-Pacheco J."/>
            <person name="Jiang X."/>
            <person name="Kearney S.M."/>
            <person name="Perrotta A.R."/>
            <person name="Berdy B."/>
            <person name="Zhao S."/>
            <person name="Lieberman T.D."/>
            <person name="Swanson P.K."/>
            <person name="Smith M."/>
            <person name="Roesemann S."/>
            <person name="Alexander J.E."/>
            <person name="Rich S.A."/>
            <person name="Livny J."/>
            <person name="Vlamakis H."/>
            <person name="Clish C."/>
            <person name="Bullock K."/>
            <person name="Deik A."/>
            <person name="Scott J."/>
            <person name="Pierce K.A."/>
            <person name="Xavier R.J."/>
            <person name="Alm E.J."/>
        </authorList>
    </citation>
    <scope>NUCLEOTIDE SEQUENCE [LARGE SCALE GENOMIC DNA]</scope>
    <source>
        <strain evidence="2 3">BIOML-B9</strain>
    </source>
</reference>
<accession>A0A6L5TDI4</accession>
<dbReference type="EMBL" id="WKQE01000002">
    <property type="protein sequence ID" value="MSC79725.1"/>
    <property type="molecule type" value="Genomic_DNA"/>
</dbReference>
<comment type="caution">
    <text evidence="2">The sequence shown here is derived from an EMBL/GenBank/DDBJ whole genome shotgun (WGS) entry which is preliminary data.</text>
</comment>
<dbReference type="Proteomes" id="UP000477010">
    <property type="component" value="Unassembled WGS sequence"/>
</dbReference>
<evidence type="ECO:0000313" key="3">
    <source>
        <dbReference type="Proteomes" id="UP000477010"/>
    </source>
</evidence>